<dbReference type="SUPFAM" id="SSF53335">
    <property type="entry name" value="S-adenosyl-L-methionine-dependent methyltransferases"/>
    <property type="match status" value="1"/>
</dbReference>
<dbReference type="Proteomes" id="UP000177614">
    <property type="component" value="Unassembled WGS sequence"/>
</dbReference>
<evidence type="ECO:0000313" key="1">
    <source>
        <dbReference type="EMBL" id="OGC81720.1"/>
    </source>
</evidence>
<evidence type="ECO:0000313" key="2">
    <source>
        <dbReference type="Proteomes" id="UP000177614"/>
    </source>
</evidence>
<dbReference type="InterPro" id="IPR029063">
    <property type="entry name" value="SAM-dependent_MTases_sf"/>
</dbReference>
<gene>
    <name evidence="1" type="ORF">A2V81_00685</name>
</gene>
<dbReference type="STRING" id="1817814.A2V81_00685"/>
<name>A0A1F4XJE3_9BACT</name>
<proteinExistence type="predicted"/>
<accession>A0A1F4XJE3</accession>
<protein>
    <recommendedName>
        <fullName evidence="3">Methyltransferase domain-containing protein</fullName>
    </recommendedName>
</protein>
<dbReference type="AlphaFoldDB" id="A0A1F4XJE3"/>
<feature type="non-terminal residue" evidence="1">
    <location>
        <position position="206"/>
    </location>
</feature>
<organism evidence="1 2">
    <name type="scientific">Candidatus Abawacabacteria bacterium RBG_16_42_10</name>
    <dbReference type="NCBI Taxonomy" id="1817814"/>
    <lineage>
        <taxon>Bacteria</taxon>
        <taxon>Candidatus Abawacaibacteriota</taxon>
    </lineage>
</organism>
<dbReference type="EMBL" id="MEWR01000021">
    <property type="protein sequence ID" value="OGC81720.1"/>
    <property type="molecule type" value="Genomic_DNA"/>
</dbReference>
<reference evidence="1 2" key="1">
    <citation type="journal article" date="2016" name="Nat. Commun.">
        <title>Thousands of microbial genomes shed light on interconnected biogeochemical processes in an aquifer system.</title>
        <authorList>
            <person name="Anantharaman K."/>
            <person name="Brown C.T."/>
            <person name="Hug L.A."/>
            <person name="Sharon I."/>
            <person name="Castelle C.J."/>
            <person name="Probst A.J."/>
            <person name="Thomas B.C."/>
            <person name="Singh A."/>
            <person name="Wilkins M.J."/>
            <person name="Karaoz U."/>
            <person name="Brodie E.L."/>
            <person name="Williams K.H."/>
            <person name="Hubbard S.S."/>
            <person name="Banfield J.F."/>
        </authorList>
    </citation>
    <scope>NUCLEOTIDE SEQUENCE [LARGE SCALE GENOMIC DNA]</scope>
</reference>
<comment type="caution">
    <text evidence="1">The sequence shown here is derived from an EMBL/GenBank/DDBJ whole genome shotgun (WGS) entry which is preliminary data.</text>
</comment>
<evidence type="ECO:0008006" key="3">
    <source>
        <dbReference type="Google" id="ProtNLM"/>
    </source>
</evidence>
<sequence>MRAGEKTAGPSSAQAFWVSLSGSTDYIIQSENGSRSKMPTSYPENISRIITLIMEIRPRSILDLGAGFGKYGFLCREYLDVSQGRFSKSDWKIRIDGIEAFTPYVSELHRQIYDNLYLEDVFTAFARLEGETYDLALVVDLLEHFEKPRAYQFLEECQRLAKIVLLSVPISYSQGAAFGNELERHRSQWSKKDFKNLGAPVVLKGH</sequence>
<dbReference type="Gene3D" id="3.40.50.150">
    <property type="entry name" value="Vaccinia Virus protein VP39"/>
    <property type="match status" value="1"/>
</dbReference>